<dbReference type="EMBL" id="BJCF01000028">
    <property type="protein sequence ID" value="GCL42861.1"/>
    <property type="molecule type" value="Genomic_DNA"/>
</dbReference>
<comment type="catalytic activity">
    <reaction evidence="6">
        <text>a sn-glycero-3-phosphodiester + H2O = an alcohol + sn-glycerol 3-phosphate + H(+)</text>
        <dbReference type="Rhea" id="RHEA:12969"/>
        <dbReference type="ChEBI" id="CHEBI:15377"/>
        <dbReference type="ChEBI" id="CHEBI:15378"/>
        <dbReference type="ChEBI" id="CHEBI:30879"/>
        <dbReference type="ChEBI" id="CHEBI:57597"/>
        <dbReference type="ChEBI" id="CHEBI:83408"/>
        <dbReference type="EC" id="3.1.4.46"/>
    </reaction>
</comment>
<protein>
    <recommendedName>
        <fullName evidence="2">glycerophosphodiester phosphodiesterase</fullName>
        <ecNumber evidence="2">3.1.4.46</ecNumber>
    </recommendedName>
</protein>
<dbReference type="CDD" id="cd08602">
    <property type="entry name" value="GDPD_ScGlpQ1_like"/>
    <property type="match status" value="1"/>
</dbReference>
<evidence type="ECO:0000256" key="6">
    <source>
        <dbReference type="ARBA" id="ARBA00047512"/>
    </source>
</evidence>
<evidence type="ECO:0000313" key="9">
    <source>
        <dbReference type="Proteomes" id="UP000299367"/>
    </source>
</evidence>
<organism evidence="8 9">
    <name type="scientific">Dolichospermum planctonicum</name>
    <dbReference type="NCBI Taxonomy" id="136072"/>
    <lineage>
        <taxon>Bacteria</taxon>
        <taxon>Bacillati</taxon>
        <taxon>Cyanobacteriota</taxon>
        <taxon>Cyanophyceae</taxon>
        <taxon>Nostocales</taxon>
        <taxon>Aphanizomenonaceae</taxon>
        <taxon>Dolichospermum</taxon>
    </lineage>
</organism>
<keyword evidence="4" id="KW-0319">Glycerol metabolism</keyword>
<evidence type="ECO:0000256" key="4">
    <source>
        <dbReference type="ARBA" id="ARBA00022798"/>
    </source>
</evidence>
<keyword evidence="5" id="KW-0378">Hydrolase</keyword>
<evidence type="ECO:0000256" key="3">
    <source>
        <dbReference type="ARBA" id="ARBA00022729"/>
    </source>
</evidence>
<dbReference type="GO" id="GO:0008889">
    <property type="term" value="F:glycerophosphodiester phosphodiesterase activity"/>
    <property type="evidence" value="ECO:0007669"/>
    <property type="project" value="UniProtKB-EC"/>
</dbReference>
<comment type="caution">
    <text evidence="8">The sequence shown here is derived from an EMBL/GenBank/DDBJ whole genome shotgun (WGS) entry which is preliminary data.</text>
</comment>
<dbReference type="GO" id="GO:0006629">
    <property type="term" value="P:lipid metabolic process"/>
    <property type="evidence" value="ECO:0007669"/>
    <property type="project" value="InterPro"/>
</dbReference>
<dbReference type="InterPro" id="IPR030395">
    <property type="entry name" value="GP_PDE_dom"/>
</dbReference>
<evidence type="ECO:0000256" key="2">
    <source>
        <dbReference type="ARBA" id="ARBA00012247"/>
    </source>
</evidence>
<dbReference type="OrthoDB" id="384721at2"/>
<evidence type="ECO:0000256" key="1">
    <source>
        <dbReference type="ARBA" id="ARBA00007277"/>
    </source>
</evidence>
<dbReference type="SUPFAM" id="SSF51695">
    <property type="entry name" value="PLC-like phosphodiesterases"/>
    <property type="match status" value="1"/>
</dbReference>
<gene>
    <name evidence="8" type="ORF">NIES80_25690</name>
</gene>
<evidence type="ECO:0000259" key="7">
    <source>
        <dbReference type="PROSITE" id="PS51704"/>
    </source>
</evidence>
<keyword evidence="3" id="KW-0732">Signal</keyword>
<dbReference type="PROSITE" id="PS51704">
    <property type="entry name" value="GP_PDE"/>
    <property type="match status" value="1"/>
</dbReference>
<dbReference type="AlphaFoldDB" id="A0A480AIH5"/>
<comment type="similarity">
    <text evidence="1">Belongs to the glycerophosphoryl diester phosphodiesterase family.</text>
</comment>
<feature type="domain" description="GP-PDE" evidence="7">
    <location>
        <begin position="10"/>
        <end position="322"/>
    </location>
</feature>
<dbReference type="EC" id="3.1.4.46" evidence="2"/>
<dbReference type="GO" id="GO:0006071">
    <property type="term" value="P:glycerol metabolic process"/>
    <property type="evidence" value="ECO:0007669"/>
    <property type="project" value="UniProtKB-KW"/>
</dbReference>
<accession>A0A480AIH5</accession>
<dbReference type="InterPro" id="IPR017946">
    <property type="entry name" value="PLC-like_Pdiesterase_TIM-brl"/>
</dbReference>
<name>A0A480AIH5_9CYAN</name>
<dbReference type="PANTHER" id="PTHR43620">
    <property type="entry name" value="GLYCEROPHOSPHORYL DIESTER PHOSPHODIESTERASE"/>
    <property type="match status" value="1"/>
</dbReference>
<reference evidence="9" key="1">
    <citation type="submission" date="2019-02" db="EMBL/GenBank/DDBJ databases">
        <title>Draft genome sequence of Dolichospermum planctonicum NIES-80.</title>
        <authorList>
            <person name="Yamaguchi H."/>
            <person name="Suzuki S."/>
            <person name="Kawachi M."/>
        </authorList>
    </citation>
    <scope>NUCLEOTIDE SEQUENCE [LARGE SCALE GENOMIC DNA]</scope>
    <source>
        <strain evidence="9">NIES-80</strain>
    </source>
</reference>
<proteinExistence type="inferred from homology"/>
<dbReference type="PANTHER" id="PTHR43620:SF7">
    <property type="entry name" value="GLYCEROPHOSPHODIESTER PHOSPHODIESTERASE GDPD5-RELATED"/>
    <property type="match status" value="1"/>
</dbReference>
<dbReference type="Pfam" id="PF03009">
    <property type="entry name" value="GDPD"/>
    <property type="match status" value="1"/>
</dbReference>
<dbReference type="RefSeq" id="WP_137908414.1">
    <property type="nucleotide sequence ID" value="NZ_BJCF01000028.1"/>
</dbReference>
<dbReference type="Gene3D" id="3.20.20.190">
    <property type="entry name" value="Phosphatidylinositol (PI) phosphodiesterase"/>
    <property type="match status" value="1"/>
</dbReference>
<sequence>MIQTFTNQSPIIIAHRGASGYRPEHTLESYELAIDLGADYIEPDLVMTKDGILIARHENEISETTDIVDHAEFAYLRTTKIIDSEIKTGWFTEDLTIAEIKTLTAKERIPQIRPHNTAYNGMFTIPTFAEIIDLVKDKSEKIGRNIGIYPETKHPIYFQEIGLPLEATLLWNLQGINLPVFIQSFAVSNLKELSQKTDLPLVQLINDIGKPYDFVIDNDQRTYRDLLTPKGLKEIAEYAEAIGVHKNLLIPRDIHGKLLSPTSLIIDAHAANLQVHAWTFRNEDFFLPLDLQGNPEKEYKIFFNLGVNGVFTDYPDIAVKQKYCYLNQK</sequence>
<dbReference type="Proteomes" id="UP000299367">
    <property type="component" value="Unassembled WGS sequence"/>
</dbReference>
<evidence type="ECO:0000313" key="8">
    <source>
        <dbReference type="EMBL" id="GCL42861.1"/>
    </source>
</evidence>
<evidence type="ECO:0000256" key="5">
    <source>
        <dbReference type="ARBA" id="ARBA00022801"/>
    </source>
</evidence>
<dbReference type="GO" id="GO:0042597">
    <property type="term" value="C:periplasmic space"/>
    <property type="evidence" value="ECO:0007669"/>
    <property type="project" value="TreeGrafter"/>
</dbReference>